<reference evidence="4 5" key="1">
    <citation type="submission" date="2018-04" db="EMBL/GenBank/DDBJ databases">
        <title>Genomic Encyclopedia of Type Strains, Phase IV (KMG-IV): sequencing the most valuable type-strain genomes for metagenomic binning, comparative biology and taxonomic classification.</title>
        <authorList>
            <person name="Goeker M."/>
        </authorList>
    </citation>
    <scope>NUCLEOTIDE SEQUENCE [LARGE SCALE GENOMIC DNA]</scope>
    <source>
        <strain evidence="4 5">DSM 104150</strain>
    </source>
</reference>
<evidence type="ECO:0000313" key="4">
    <source>
        <dbReference type="EMBL" id="PXV66229.1"/>
    </source>
</evidence>
<comment type="caution">
    <text evidence="4">The sequence shown here is derived from an EMBL/GenBank/DDBJ whole genome shotgun (WGS) entry which is preliminary data.</text>
</comment>
<dbReference type="PANTHER" id="PTHR44591:SF20">
    <property type="entry name" value="PROTEIN PILH"/>
    <property type="match status" value="1"/>
</dbReference>
<dbReference type="Gene3D" id="3.40.50.2300">
    <property type="match status" value="1"/>
</dbReference>
<evidence type="ECO:0000259" key="3">
    <source>
        <dbReference type="PROSITE" id="PS50110"/>
    </source>
</evidence>
<protein>
    <submittedName>
        <fullName evidence="4">Twitching motility two-component system response regulator PilH</fullName>
    </submittedName>
</protein>
<evidence type="ECO:0000256" key="2">
    <source>
        <dbReference type="PROSITE-ProRule" id="PRU00169"/>
    </source>
</evidence>
<dbReference type="SMART" id="SM00448">
    <property type="entry name" value="REC"/>
    <property type="match status" value="1"/>
</dbReference>
<sequence>MARVLIVDDSPTDVQNLRNLLQKAGHTVTDVSSGEEAIGRVRAEKPDVVIMDVVMPGVNGFQATRMLSKDPATAHIPVVVVSSKNQETDRVWALRQGAREYLTKPVKEADLLAKINTVLGQ</sequence>
<dbReference type="InterPro" id="IPR001789">
    <property type="entry name" value="Sig_transdc_resp-reg_receiver"/>
</dbReference>
<dbReference type="InterPro" id="IPR011006">
    <property type="entry name" value="CheY-like_superfamily"/>
</dbReference>
<dbReference type="RefSeq" id="WP_110265985.1">
    <property type="nucleotide sequence ID" value="NZ_CAKZQT010000032.1"/>
</dbReference>
<dbReference type="Pfam" id="PF00072">
    <property type="entry name" value="Response_reg"/>
    <property type="match status" value="1"/>
</dbReference>
<dbReference type="PROSITE" id="PS50110">
    <property type="entry name" value="RESPONSE_REGULATORY"/>
    <property type="match status" value="1"/>
</dbReference>
<keyword evidence="5" id="KW-1185">Reference proteome</keyword>
<organism evidence="4 5">
    <name type="scientific">Sinimarinibacterium flocculans</name>
    <dbReference type="NCBI Taxonomy" id="985250"/>
    <lineage>
        <taxon>Bacteria</taxon>
        <taxon>Pseudomonadati</taxon>
        <taxon>Pseudomonadota</taxon>
        <taxon>Gammaproteobacteria</taxon>
        <taxon>Nevskiales</taxon>
        <taxon>Nevskiaceae</taxon>
        <taxon>Sinimarinibacterium</taxon>
    </lineage>
</organism>
<name>A0A318EA13_9GAMM</name>
<evidence type="ECO:0000313" key="5">
    <source>
        <dbReference type="Proteomes" id="UP000248330"/>
    </source>
</evidence>
<dbReference type="GO" id="GO:0000160">
    <property type="term" value="P:phosphorelay signal transduction system"/>
    <property type="evidence" value="ECO:0007669"/>
    <property type="project" value="InterPro"/>
</dbReference>
<proteinExistence type="predicted"/>
<feature type="domain" description="Response regulatory" evidence="3">
    <location>
        <begin position="3"/>
        <end position="119"/>
    </location>
</feature>
<feature type="modified residue" description="4-aspartylphosphate" evidence="2">
    <location>
        <position position="52"/>
    </location>
</feature>
<dbReference type="EMBL" id="QICN01000008">
    <property type="protein sequence ID" value="PXV66229.1"/>
    <property type="molecule type" value="Genomic_DNA"/>
</dbReference>
<dbReference type="OrthoDB" id="9800897at2"/>
<dbReference type="InterPro" id="IPR050595">
    <property type="entry name" value="Bact_response_regulator"/>
</dbReference>
<dbReference type="AlphaFoldDB" id="A0A318EA13"/>
<evidence type="ECO:0000256" key="1">
    <source>
        <dbReference type="ARBA" id="ARBA00022553"/>
    </source>
</evidence>
<dbReference type="PANTHER" id="PTHR44591">
    <property type="entry name" value="STRESS RESPONSE REGULATOR PROTEIN 1"/>
    <property type="match status" value="1"/>
</dbReference>
<dbReference type="SUPFAM" id="SSF52172">
    <property type="entry name" value="CheY-like"/>
    <property type="match status" value="1"/>
</dbReference>
<dbReference type="Proteomes" id="UP000248330">
    <property type="component" value="Unassembled WGS sequence"/>
</dbReference>
<gene>
    <name evidence="4" type="ORF">C8D93_108204</name>
</gene>
<accession>A0A318EA13</accession>
<keyword evidence="1 2" id="KW-0597">Phosphoprotein</keyword>